<dbReference type="SUPFAM" id="SSF56784">
    <property type="entry name" value="HAD-like"/>
    <property type="match status" value="1"/>
</dbReference>
<dbReference type="GO" id="GO:0000287">
    <property type="term" value="F:magnesium ion binding"/>
    <property type="evidence" value="ECO:0007669"/>
    <property type="project" value="UniProtKB-ARBA"/>
</dbReference>
<gene>
    <name evidence="5" type="primary">otsB</name>
    <name evidence="5" type="ORF">DN820_21310</name>
</gene>
<comment type="similarity">
    <text evidence="2 4">Belongs to the trehalose phosphatase family.</text>
</comment>
<keyword evidence="4" id="KW-0479">Metal-binding</keyword>
<protein>
    <recommendedName>
        <fullName evidence="4">Trehalose 6-phosphate phosphatase</fullName>
        <ecNumber evidence="4">3.1.3.12</ecNumber>
    </recommendedName>
</protein>
<dbReference type="InterPro" id="IPR003337">
    <property type="entry name" value="Trehalose_PPase"/>
</dbReference>
<dbReference type="RefSeq" id="WP_138412867.1">
    <property type="nucleotide sequence ID" value="NZ_QLAG01000046.1"/>
</dbReference>
<dbReference type="NCBIfam" id="TIGR00685">
    <property type="entry name" value="T6PP"/>
    <property type="match status" value="1"/>
</dbReference>
<name>A0A5R9Q8B9_9GAMM</name>
<dbReference type="Gene3D" id="3.40.50.1000">
    <property type="entry name" value="HAD superfamily/HAD-like"/>
    <property type="match status" value="1"/>
</dbReference>
<evidence type="ECO:0000313" key="5">
    <source>
        <dbReference type="EMBL" id="TLX61444.1"/>
    </source>
</evidence>
<dbReference type="Proteomes" id="UP000306753">
    <property type="component" value="Unassembled WGS sequence"/>
</dbReference>
<comment type="function">
    <text evidence="4">Removes the phosphate from trehalose 6-phosphate to produce free trehalose.</text>
</comment>
<evidence type="ECO:0000256" key="2">
    <source>
        <dbReference type="ARBA" id="ARBA00008770"/>
    </source>
</evidence>
<keyword evidence="6" id="KW-1185">Reference proteome</keyword>
<reference evidence="5 6" key="1">
    <citation type="journal article" date="2017" name="Eur. J. Clin. Microbiol. Infect. Dis.">
        <title>Uncommonly isolated clinical Pseudomonas: identification and phylogenetic assignation.</title>
        <authorList>
            <person name="Mulet M."/>
            <person name="Gomila M."/>
            <person name="Ramirez A."/>
            <person name="Cardew S."/>
            <person name="Moore E.R."/>
            <person name="Lalucat J."/>
            <person name="Garcia-Valdes E."/>
        </authorList>
    </citation>
    <scope>NUCLEOTIDE SEQUENCE [LARGE SCALE GENOMIC DNA]</scope>
    <source>
        <strain evidence="5 6">SD129</strain>
    </source>
</reference>
<dbReference type="PANTHER" id="PTHR43768">
    <property type="entry name" value="TREHALOSE 6-PHOSPHATE PHOSPHATASE"/>
    <property type="match status" value="1"/>
</dbReference>
<comment type="catalytic activity">
    <reaction evidence="4">
        <text>alpha,alpha-trehalose 6-phosphate + H2O = alpha,alpha-trehalose + phosphate</text>
        <dbReference type="Rhea" id="RHEA:23420"/>
        <dbReference type="ChEBI" id="CHEBI:15377"/>
        <dbReference type="ChEBI" id="CHEBI:16551"/>
        <dbReference type="ChEBI" id="CHEBI:43474"/>
        <dbReference type="ChEBI" id="CHEBI:58429"/>
        <dbReference type="EC" id="3.1.3.12"/>
    </reaction>
</comment>
<comment type="cofactor">
    <cofactor evidence="4">
        <name>Mg(2+)</name>
        <dbReference type="ChEBI" id="CHEBI:18420"/>
    </cofactor>
</comment>
<dbReference type="AlphaFoldDB" id="A0A5R9Q8B9"/>
<organism evidence="5 6">
    <name type="scientific">Stutzerimonas nosocomialis</name>
    <dbReference type="NCBI Taxonomy" id="1056496"/>
    <lineage>
        <taxon>Bacteria</taxon>
        <taxon>Pseudomonadati</taxon>
        <taxon>Pseudomonadota</taxon>
        <taxon>Gammaproteobacteria</taxon>
        <taxon>Pseudomonadales</taxon>
        <taxon>Pseudomonadaceae</taxon>
        <taxon>Stutzerimonas</taxon>
    </lineage>
</organism>
<proteinExistence type="inferred from homology"/>
<dbReference type="PANTHER" id="PTHR43768:SF3">
    <property type="entry name" value="TREHALOSE 6-PHOSPHATE PHOSPHATASE"/>
    <property type="match status" value="1"/>
</dbReference>
<dbReference type="GO" id="GO:0004805">
    <property type="term" value="F:trehalose-phosphatase activity"/>
    <property type="evidence" value="ECO:0007669"/>
    <property type="project" value="UniProtKB-EC"/>
</dbReference>
<dbReference type="GO" id="GO:0005992">
    <property type="term" value="P:trehalose biosynthetic process"/>
    <property type="evidence" value="ECO:0007669"/>
    <property type="project" value="UniProtKB-UniPathway"/>
</dbReference>
<dbReference type="UniPathway" id="UPA00299"/>
<dbReference type="NCBIfam" id="TIGR01484">
    <property type="entry name" value="HAD-SF-IIB"/>
    <property type="match status" value="1"/>
</dbReference>
<keyword evidence="3 4" id="KW-0378">Hydrolase</keyword>
<keyword evidence="4" id="KW-0460">Magnesium</keyword>
<evidence type="ECO:0000256" key="3">
    <source>
        <dbReference type="ARBA" id="ARBA00022801"/>
    </source>
</evidence>
<dbReference type="EMBL" id="QLAG01000046">
    <property type="protein sequence ID" value="TLX61444.1"/>
    <property type="molecule type" value="Genomic_DNA"/>
</dbReference>
<dbReference type="InterPro" id="IPR036412">
    <property type="entry name" value="HAD-like_sf"/>
</dbReference>
<dbReference type="EC" id="3.1.3.12" evidence="4"/>
<dbReference type="InterPro" id="IPR006379">
    <property type="entry name" value="HAD-SF_hydro_IIB"/>
</dbReference>
<dbReference type="InterPro" id="IPR023214">
    <property type="entry name" value="HAD_sf"/>
</dbReference>
<dbReference type="CDD" id="cd01627">
    <property type="entry name" value="HAD_TPP"/>
    <property type="match status" value="1"/>
</dbReference>
<sequence>MTTQQDSSPLDLQRCAFFLDVDGTLAEIQPRPELVFIPPPTLRAIEQMQVLGVPVAVVSGRRIEELDRLLSPLRLPAAGVHGAERRGIDGTLHHLKLDTQALARIEQELTAACRSYPGLMLENKGVAFALHYRQAPELEPQVRELAEDFARRHADVLSLQPGKCVFELKPKGASKGEVIRDMMREPPFQGRVPVFVGDDLTDEAGFAVVDELGGYTYKVGTGETLARRRLDSVAAVSLWLSELLSVAQAPGAVSSNNKSEGQS</sequence>
<comment type="pathway">
    <text evidence="1 4">Glycan biosynthesis; trehalose biosynthesis.</text>
</comment>
<dbReference type="Pfam" id="PF02358">
    <property type="entry name" value="Trehalose_PPase"/>
    <property type="match status" value="1"/>
</dbReference>
<comment type="caution">
    <text evidence="5">The sequence shown here is derived from an EMBL/GenBank/DDBJ whole genome shotgun (WGS) entry which is preliminary data.</text>
</comment>
<dbReference type="Gene3D" id="3.30.70.1020">
    <property type="entry name" value="Trehalose-6-phosphate phosphatase related protein, domain 2"/>
    <property type="match status" value="1"/>
</dbReference>
<evidence type="ECO:0000313" key="6">
    <source>
        <dbReference type="Proteomes" id="UP000306753"/>
    </source>
</evidence>
<dbReference type="InterPro" id="IPR044651">
    <property type="entry name" value="OTSB-like"/>
</dbReference>
<accession>A0A5R9Q8B9</accession>
<evidence type="ECO:0000256" key="4">
    <source>
        <dbReference type="RuleBase" id="RU361117"/>
    </source>
</evidence>
<evidence type="ECO:0000256" key="1">
    <source>
        <dbReference type="ARBA" id="ARBA00005199"/>
    </source>
</evidence>